<evidence type="ECO:0000313" key="15">
    <source>
        <dbReference type="EMBL" id="KAF2243777.1"/>
    </source>
</evidence>
<organism evidence="15 16">
    <name type="scientific">Trematosphaeria pertusa</name>
    <dbReference type="NCBI Taxonomy" id="390896"/>
    <lineage>
        <taxon>Eukaryota</taxon>
        <taxon>Fungi</taxon>
        <taxon>Dikarya</taxon>
        <taxon>Ascomycota</taxon>
        <taxon>Pezizomycotina</taxon>
        <taxon>Dothideomycetes</taxon>
        <taxon>Pleosporomycetidae</taxon>
        <taxon>Pleosporales</taxon>
        <taxon>Massarineae</taxon>
        <taxon>Trematosphaeriaceae</taxon>
        <taxon>Trematosphaeria</taxon>
    </lineage>
</organism>
<proteinExistence type="inferred from homology"/>
<dbReference type="PANTHER" id="PTHR28012:SF1">
    <property type="entry name" value="NUCLEAR FUSION PROTEIN KAR5"/>
    <property type="match status" value="1"/>
</dbReference>
<dbReference type="AlphaFoldDB" id="A0A6A6I0G9"/>
<keyword evidence="5" id="KW-0415">Karyogamy</keyword>
<evidence type="ECO:0000256" key="8">
    <source>
        <dbReference type="ARBA" id="ARBA00022824"/>
    </source>
</evidence>
<evidence type="ECO:0000256" key="12">
    <source>
        <dbReference type="ARBA" id="ARBA00023242"/>
    </source>
</evidence>
<dbReference type="GO" id="GO:0031965">
    <property type="term" value="C:nuclear membrane"/>
    <property type="evidence" value="ECO:0007669"/>
    <property type="project" value="UniProtKB-SubCell"/>
</dbReference>
<feature type="signal peptide" evidence="14">
    <location>
        <begin position="1"/>
        <end position="19"/>
    </location>
</feature>
<dbReference type="Proteomes" id="UP000800094">
    <property type="component" value="Unassembled WGS sequence"/>
</dbReference>
<dbReference type="RefSeq" id="XP_033678781.1">
    <property type="nucleotide sequence ID" value="XM_033819366.1"/>
</dbReference>
<evidence type="ECO:0000256" key="1">
    <source>
        <dbReference type="ARBA" id="ARBA00003389"/>
    </source>
</evidence>
<evidence type="ECO:0000256" key="3">
    <source>
        <dbReference type="ARBA" id="ARBA00004586"/>
    </source>
</evidence>
<evidence type="ECO:0000256" key="14">
    <source>
        <dbReference type="SAM" id="SignalP"/>
    </source>
</evidence>
<accession>A0A6A6I0G9</accession>
<gene>
    <name evidence="15" type="ORF">BU26DRAFT_109008</name>
</gene>
<keyword evidence="6 13" id="KW-0812">Transmembrane</keyword>
<keyword evidence="9 13" id="KW-1133">Transmembrane helix</keyword>
<comment type="function">
    <text evidence="1">Required for nuclear membrane fusion during karyogamy.</text>
</comment>
<dbReference type="GeneID" id="54572696"/>
<keyword evidence="11" id="KW-0325">Glycoprotein</keyword>
<keyword evidence="10 13" id="KW-0472">Membrane</keyword>
<dbReference type="GO" id="GO:0005789">
    <property type="term" value="C:endoplasmic reticulum membrane"/>
    <property type="evidence" value="ECO:0007669"/>
    <property type="project" value="UniProtKB-SubCell"/>
</dbReference>
<sequence>MRFGIGAVAFAVLTGLHVAKPAVHNPYPGTTNSTQNLNLVDLLHSSSVEHQKNYVRAIQILEKTNTQPICQRRAAMNLINDCRELEQQPNHDDSKTEEALEFQKDAYATRLAVCEIDRAKARIPDACSVATLSSEACHQKQGWRFYLQRRSHNSTTELCYPQASPKQVAACMKALHDKPQDWTSFSNARQNALTMCQASRDAMEREKTLSQYKSLSDAIEHMSQALFKAMKNFHEERLNQERFAEQVKLTEEETFQAVRRVLSSVGDLGAYVEALTSETVLLRSRVNATFANARENVMAVYKDLAKAGLEFAKAKDVELYGKLQQAIDEIGSLKDLVDEIKDKAADTVVTLHEAKEDANAVVQSVRTTHQLVDAIFQRLNTAMAIMDRVENMIRTYIFTIAWTITFVGSWATYSRIAGWFTLVSGAVFMVQTAEFWKQLDLVVEASRLFVVALMDGSPDAVIGTIVVNSILIFCYWRPIAATIHTLFGAFVYHGTTTSRVVSDYTRLLARASQPLFGGLLFPITAISRAIGDYLGLSRRHGGALPHLVQTPVPPATSFAEVTSNRLRSSRRAQSEGL</sequence>
<feature type="transmembrane region" description="Helical" evidence="13">
    <location>
        <begin position="418"/>
        <end position="436"/>
    </location>
</feature>
<evidence type="ECO:0000256" key="11">
    <source>
        <dbReference type="ARBA" id="ARBA00023180"/>
    </source>
</evidence>
<dbReference type="PANTHER" id="PTHR28012">
    <property type="entry name" value="NUCLEAR FUSION PROTEIN KAR5"/>
    <property type="match status" value="1"/>
</dbReference>
<keyword evidence="7 14" id="KW-0732">Signal</keyword>
<feature type="chain" id="PRO_5025566780" description="Nuclear membrane fusion protein Kar5" evidence="14">
    <location>
        <begin position="20"/>
        <end position="577"/>
    </location>
</feature>
<feature type="transmembrane region" description="Helical" evidence="13">
    <location>
        <begin position="456"/>
        <end position="476"/>
    </location>
</feature>
<evidence type="ECO:0000256" key="6">
    <source>
        <dbReference type="ARBA" id="ARBA00022692"/>
    </source>
</evidence>
<protein>
    <recommendedName>
        <fullName evidence="17">Nuclear membrane fusion protein Kar5</fullName>
    </recommendedName>
</protein>
<evidence type="ECO:0000313" key="16">
    <source>
        <dbReference type="Proteomes" id="UP000800094"/>
    </source>
</evidence>
<evidence type="ECO:0000256" key="4">
    <source>
        <dbReference type="ARBA" id="ARBA00010473"/>
    </source>
</evidence>
<dbReference type="GO" id="GO:0000742">
    <property type="term" value="P:karyogamy involved in conjugation with cellular fusion"/>
    <property type="evidence" value="ECO:0007669"/>
    <property type="project" value="InterPro"/>
</dbReference>
<evidence type="ECO:0000256" key="5">
    <source>
        <dbReference type="ARBA" id="ARBA00022459"/>
    </source>
</evidence>
<keyword evidence="12" id="KW-0539">Nucleus</keyword>
<keyword evidence="16" id="KW-1185">Reference proteome</keyword>
<evidence type="ECO:0000256" key="13">
    <source>
        <dbReference type="SAM" id="Phobius"/>
    </source>
</evidence>
<evidence type="ECO:0000256" key="10">
    <source>
        <dbReference type="ARBA" id="ARBA00023136"/>
    </source>
</evidence>
<comment type="subcellular location">
    <subcellularLocation>
        <location evidence="3">Endoplasmic reticulum membrane</location>
    </subcellularLocation>
    <subcellularLocation>
        <location evidence="2">Nucleus membrane</location>
    </subcellularLocation>
</comment>
<evidence type="ECO:0000256" key="2">
    <source>
        <dbReference type="ARBA" id="ARBA00004126"/>
    </source>
</evidence>
<feature type="transmembrane region" description="Helical" evidence="13">
    <location>
        <begin position="393"/>
        <end position="411"/>
    </location>
</feature>
<evidence type="ECO:0000256" key="9">
    <source>
        <dbReference type="ARBA" id="ARBA00022989"/>
    </source>
</evidence>
<evidence type="ECO:0008006" key="17">
    <source>
        <dbReference type="Google" id="ProtNLM"/>
    </source>
</evidence>
<dbReference type="EMBL" id="ML987204">
    <property type="protein sequence ID" value="KAF2243777.1"/>
    <property type="molecule type" value="Genomic_DNA"/>
</dbReference>
<comment type="similarity">
    <text evidence="4">Belongs to the KAR5 family.</text>
</comment>
<dbReference type="OrthoDB" id="5311848at2759"/>
<name>A0A6A6I0G9_9PLEO</name>
<dbReference type="GO" id="GO:0048288">
    <property type="term" value="P:nuclear membrane fusion involved in karyogamy"/>
    <property type="evidence" value="ECO:0007669"/>
    <property type="project" value="InterPro"/>
</dbReference>
<evidence type="ECO:0000256" key="7">
    <source>
        <dbReference type="ARBA" id="ARBA00022729"/>
    </source>
</evidence>
<keyword evidence="8" id="KW-0256">Endoplasmic reticulum</keyword>
<dbReference type="InterPro" id="IPR007292">
    <property type="entry name" value="Nuclear_fusion_Kar5"/>
</dbReference>
<reference evidence="15" key="1">
    <citation type="journal article" date="2020" name="Stud. Mycol.">
        <title>101 Dothideomycetes genomes: a test case for predicting lifestyles and emergence of pathogens.</title>
        <authorList>
            <person name="Haridas S."/>
            <person name="Albert R."/>
            <person name="Binder M."/>
            <person name="Bloem J."/>
            <person name="Labutti K."/>
            <person name="Salamov A."/>
            <person name="Andreopoulos B."/>
            <person name="Baker S."/>
            <person name="Barry K."/>
            <person name="Bills G."/>
            <person name="Bluhm B."/>
            <person name="Cannon C."/>
            <person name="Castanera R."/>
            <person name="Culley D."/>
            <person name="Daum C."/>
            <person name="Ezra D."/>
            <person name="Gonzalez J."/>
            <person name="Henrissat B."/>
            <person name="Kuo A."/>
            <person name="Liang C."/>
            <person name="Lipzen A."/>
            <person name="Lutzoni F."/>
            <person name="Magnuson J."/>
            <person name="Mondo S."/>
            <person name="Nolan M."/>
            <person name="Ohm R."/>
            <person name="Pangilinan J."/>
            <person name="Park H.-J."/>
            <person name="Ramirez L."/>
            <person name="Alfaro M."/>
            <person name="Sun H."/>
            <person name="Tritt A."/>
            <person name="Yoshinaga Y."/>
            <person name="Zwiers L.-H."/>
            <person name="Turgeon B."/>
            <person name="Goodwin S."/>
            <person name="Spatafora J."/>
            <person name="Crous P."/>
            <person name="Grigoriev I."/>
        </authorList>
    </citation>
    <scope>NUCLEOTIDE SEQUENCE</scope>
    <source>
        <strain evidence="15">CBS 122368</strain>
    </source>
</reference>